<dbReference type="EMBL" id="FOOX01000014">
    <property type="protein sequence ID" value="SFH04632.1"/>
    <property type="molecule type" value="Genomic_DNA"/>
</dbReference>
<dbReference type="SUPFAM" id="SSF55103">
    <property type="entry name" value="FAD-linked oxidases, C-terminal domain"/>
    <property type="match status" value="1"/>
</dbReference>
<dbReference type="Pfam" id="PF02913">
    <property type="entry name" value="FAD-oxidase_C"/>
    <property type="match status" value="1"/>
</dbReference>
<sequence length="530" mass="57032">MKRWNGWGDDNTGYPLPQPAQAYLEQKLGRGSAPPDVALETAVRRVPAAPLPGHPLITTDPVDRLLHAAGQSLGDWINLRGGTVPCFPDGVAYPLTEDDVRQLLAYAQKTGAMVIPYGGGTSVVGHLSAPEGDRPVLTVDMGRMNGLIELDQDNHLADFQAGVRGPDLEAALRARGFTLGHYPQSFEYSTLGGWVATRSAGQLSLAYGRIERLFAGGRVQTPEGDLELPAFPASAAGPDLRDFILGSEGKVGIISRATVRVTALPERETFLAAFFPGPDSGMAAVRALARSSMSLAMLRLSLPEETATNLALAGGGRLIDLLNRYLAWRGAGPDKCMLLYGAVGGGKEVNRALRRAAVIIKEHGGVPVGARPGHEWRKNRFRVPYLRNVLWEKGYAVDTLETATTWSRVEQTVAAIETALRDGLKESGEQVHVFTHLSHVYPQGSSIYTSYLFRIDADPGETMRRWQLLKGAASRAIVRCGGTISHQHGVGLDHRSYLAAEKGTLGLEMIRSVCKTADPAGIMNPGKLVP</sequence>
<feature type="binding site" evidence="7">
    <location>
        <begin position="116"/>
        <end position="122"/>
    </location>
    <ligand>
        <name>FAD</name>
        <dbReference type="ChEBI" id="CHEBI:57692"/>
    </ligand>
</feature>
<dbReference type="InterPro" id="IPR025650">
    <property type="entry name" value="Alkyl-DHAP_Synthase"/>
</dbReference>
<dbReference type="InterPro" id="IPR016164">
    <property type="entry name" value="FAD-linked_Oxase-like_C"/>
</dbReference>
<protein>
    <submittedName>
        <fullName evidence="10">Alkyldihydroxyacetonephosphate synthase</fullName>
    </submittedName>
</protein>
<keyword evidence="3 7" id="KW-0274">FAD</keyword>
<dbReference type="GO" id="GO:0071949">
    <property type="term" value="F:FAD binding"/>
    <property type="evidence" value="ECO:0007669"/>
    <property type="project" value="InterPro"/>
</dbReference>
<evidence type="ECO:0000256" key="6">
    <source>
        <dbReference type="PIRSR" id="PIRSR625650-2"/>
    </source>
</evidence>
<evidence type="ECO:0000313" key="11">
    <source>
        <dbReference type="Proteomes" id="UP000199337"/>
    </source>
</evidence>
<feature type="active site" description="Proton donor/acceptor" evidence="5">
    <location>
        <position position="448"/>
    </location>
</feature>
<dbReference type="PANTHER" id="PTHR46568:SF1">
    <property type="entry name" value="ALKYLDIHYDROXYACETONEPHOSPHATE SYNTHASE, PEROXISOMAL"/>
    <property type="match status" value="1"/>
</dbReference>
<comment type="cofactor">
    <cofactor evidence="7">
        <name>FAD</name>
        <dbReference type="ChEBI" id="CHEBI:57692"/>
    </cofactor>
</comment>
<dbReference type="Gene3D" id="3.30.465.10">
    <property type="match status" value="1"/>
</dbReference>
<dbReference type="InterPro" id="IPR004113">
    <property type="entry name" value="FAD-bd_oxidored_4_C"/>
</dbReference>
<evidence type="ECO:0000256" key="5">
    <source>
        <dbReference type="PIRSR" id="PIRSR625650-1"/>
    </source>
</evidence>
<comment type="similarity">
    <text evidence="1">Belongs to the FAD-binding oxidoreductase/transferase type 4 family.</text>
</comment>
<evidence type="ECO:0000259" key="9">
    <source>
        <dbReference type="PROSITE" id="PS51387"/>
    </source>
</evidence>
<evidence type="ECO:0000256" key="3">
    <source>
        <dbReference type="ARBA" id="ARBA00022827"/>
    </source>
</evidence>
<dbReference type="AlphaFoldDB" id="A0A1I2WTS0"/>
<feature type="binding site" evidence="7">
    <location>
        <begin position="248"/>
        <end position="254"/>
    </location>
    <ligand>
        <name>FAD</name>
        <dbReference type="ChEBI" id="CHEBI:57692"/>
    </ligand>
</feature>
<dbReference type="GO" id="GO:0016491">
    <property type="term" value="F:oxidoreductase activity"/>
    <property type="evidence" value="ECO:0007669"/>
    <property type="project" value="UniProtKB-KW"/>
</dbReference>
<dbReference type="PROSITE" id="PS51387">
    <property type="entry name" value="FAD_PCMH"/>
    <property type="match status" value="1"/>
</dbReference>
<name>A0A1I2WTS0_9FIRM</name>
<dbReference type="Proteomes" id="UP000199337">
    <property type="component" value="Unassembled WGS sequence"/>
</dbReference>
<reference evidence="11" key="1">
    <citation type="submission" date="2016-10" db="EMBL/GenBank/DDBJ databases">
        <authorList>
            <person name="Varghese N."/>
            <person name="Submissions S."/>
        </authorList>
    </citation>
    <scope>NUCLEOTIDE SEQUENCE [LARGE SCALE GENOMIC DNA]</scope>
    <source>
        <strain evidence="11">DSM 17038</strain>
    </source>
</reference>
<keyword evidence="11" id="KW-1185">Reference proteome</keyword>
<dbReference type="Gene3D" id="3.30.70.3450">
    <property type="match status" value="1"/>
</dbReference>
<dbReference type="SUPFAM" id="SSF56176">
    <property type="entry name" value="FAD-binding/transporter-associated domain-like"/>
    <property type="match status" value="1"/>
</dbReference>
<evidence type="ECO:0000256" key="7">
    <source>
        <dbReference type="PIRSR" id="PIRSR625650-3"/>
    </source>
</evidence>
<evidence type="ECO:0000256" key="4">
    <source>
        <dbReference type="ARBA" id="ARBA00023002"/>
    </source>
</evidence>
<dbReference type="GO" id="GO:0008610">
    <property type="term" value="P:lipid biosynthetic process"/>
    <property type="evidence" value="ECO:0007669"/>
    <property type="project" value="InterPro"/>
</dbReference>
<evidence type="ECO:0000313" key="10">
    <source>
        <dbReference type="EMBL" id="SFH04632.1"/>
    </source>
</evidence>
<dbReference type="InterPro" id="IPR016166">
    <property type="entry name" value="FAD-bd_PCMH"/>
</dbReference>
<dbReference type="InterPro" id="IPR016171">
    <property type="entry name" value="Vanillyl_alc_oxidase_C-sub2"/>
</dbReference>
<keyword evidence="4" id="KW-0560">Oxidoreductase</keyword>
<dbReference type="OrthoDB" id="9767256at2"/>
<evidence type="ECO:0000256" key="8">
    <source>
        <dbReference type="PIRSR" id="PIRSR625650-4"/>
    </source>
</evidence>
<organism evidence="10 11">
    <name type="scientific">Desulfotruncus arcticus DSM 17038</name>
    <dbReference type="NCBI Taxonomy" id="1121424"/>
    <lineage>
        <taxon>Bacteria</taxon>
        <taxon>Bacillati</taxon>
        <taxon>Bacillota</taxon>
        <taxon>Clostridia</taxon>
        <taxon>Eubacteriales</taxon>
        <taxon>Desulfallaceae</taxon>
        <taxon>Desulfotruncus</taxon>
    </lineage>
</organism>
<dbReference type="RefSeq" id="WP_092472960.1">
    <property type="nucleotide sequence ID" value="NZ_FOOX01000014.1"/>
</dbReference>
<dbReference type="GO" id="GO:0008609">
    <property type="term" value="F:alkylglycerone-phosphate synthase activity"/>
    <property type="evidence" value="ECO:0007669"/>
    <property type="project" value="InterPro"/>
</dbReference>
<evidence type="ECO:0000256" key="2">
    <source>
        <dbReference type="ARBA" id="ARBA00022630"/>
    </source>
</evidence>
<proteinExistence type="inferred from homology"/>
<gene>
    <name evidence="10" type="ORF">SAMN05660649_03646</name>
</gene>
<accession>A0A1I2WTS0</accession>
<dbReference type="InterPro" id="IPR036318">
    <property type="entry name" value="FAD-bd_PCMH-like_sf"/>
</dbReference>
<dbReference type="Pfam" id="PF01565">
    <property type="entry name" value="FAD_binding_4"/>
    <property type="match status" value="1"/>
</dbReference>
<dbReference type="Gene3D" id="3.30.300.330">
    <property type="match status" value="1"/>
</dbReference>
<evidence type="ECO:0000256" key="1">
    <source>
        <dbReference type="ARBA" id="ARBA00008000"/>
    </source>
</evidence>
<feature type="domain" description="FAD-binding PCMH-type" evidence="9">
    <location>
        <begin position="84"/>
        <end position="264"/>
    </location>
</feature>
<dbReference type="STRING" id="341036.SAMN05660649_03646"/>
<feature type="binding site" evidence="6">
    <location>
        <position position="387"/>
    </location>
    <ligand>
        <name>substrate</name>
    </ligand>
</feature>
<dbReference type="InterPro" id="IPR016169">
    <property type="entry name" value="FAD-bd_PCMH_sub2"/>
</dbReference>
<feature type="site" description="Important for enzyme activity" evidence="8">
    <location>
        <position position="299"/>
    </location>
</feature>
<dbReference type="PANTHER" id="PTHR46568">
    <property type="entry name" value="ALKYLDIHYDROXYACETONEPHOSPHATE SYNTHASE, PEROXISOMAL"/>
    <property type="match status" value="1"/>
</dbReference>
<dbReference type="Gene3D" id="1.10.45.10">
    <property type="entry name" value="Vanillyl-alcohol Oxidase, Chain A, domain 4"/>
    <property type="match status" value="1"/>
</dbReference>
<keyword evidence="2" id="KW-0285">Flavoprotein</keyword>
<dbReference type="InterPro" id="IPR006094">
    <property type="entry name" value="Oxid_FAD_bind_N"/>
</dbReference>